<keyword evidence="2" id="KW-0732">Signal</keyword>
<organism evidence="3 4">
    <name type="scientific">Lepraria neglecta</name>
    <dbReference type="NCBI Taxonomy" id="209136"/>
    <lineage>
        <taxon>Eukaryota</taxon>
        <taxon>Fungi</taxon>
        <taxon>Dikarya</taxon>
        <taxon>Ascomycota</taxon>
        <taxon>Pezizomycotina</taxon>
        <taxon>Lecanoromycetes</taxon>
        <taxon>OSLEUM clade</taxon>
        <taxon>Lecanoromycetidae</taxon>
        <taxon>Lecanorales</taxon>
        <taxon>Lecanorineae</taxon>
        <taxon>Stereocaulaceae</taxon>
        <taxon>Lepraria</taxon>
    </lineage>
</organism>
<proteinExistence type="predicted"/>
<evidence type="ECO:0000313" key="4">
    <source>
        <dbReference type="Proteomes" id="UP001276659"/>
    </source>
</evidence>
<gene>
    <name evidence="3" type="ORF">OEA41_000130</name>
</gene>
<keyword evidence="4" id="KW-1185">Reference proteome</keyword>
<evidence type="ECO:0000313" key="3">
    <source>
        <dbReference type="EMBL" id="KAK3177998.1"/>
    </source>
</evidence>
<dbReference type="EMBL" id="JASNWA010000003">
    <property type="protein sequence ID" value="KAK3177998.1"/>
    <property type="molecule type" value="Genomic_DNA"/>
</dbReference>
<dbReference type="AlphaFoldDB" id="A0AAD9ZI04"/>
<evidence type="ECO:0000256" key="2">
    <source>
        <dbReference type="SAM" id="SignalP"/>
    </source>
</evidence>
<feature type="signal peptide" evidence="2">
    <location>
        <begin position="1"/>
        <end position="17"/>
    </location>
</feature>
<comment type="caution">
    <text evidence="3">The sequence shown here is derived from an EMBL/GenBank/DDBJ whole genome shotgun (WGS) entry which is preliminary data.</text>
</comment>
<sequence>MISLAFFTSLLVTHCLGQLQTCYDPDGIFNSDLIPCDPGAPVSACCGSGYICDTVLDCIEASTGVEYIPGCTDPSFGDNACPWPMNATFTGDPFNPPLDPSLNITICADGTACAVDVPSCCNDRSGIYIISFDNAATVPSASASYSAYYAAASGGYAIPTGDFTSAFASESSASSSLFGVRTIVSVDTVTASAPSHTFGLTSRPTTPLTTTPPLVATKATKSSSPTVSNQTKSGGYRVEYGASLAIGALALSAAQLFLS</sequence>
<feature type="compositionally biased region" description="Polar residues" evidence="1">
    <location>
        <begin position="222"/>
        <end position="232"/>
    </location>
</feature>
<feature type="chain" id="PRO_5042270745" evidence="2">
    <location>
        <begin position="18"/>
        <end position="259"/>
    </location>
</feature>
<accession>A0AAD9ZI04</accession>
<dbReference type="Proteomes" id="UP001276659">
    <property type="component" value="Unassembled WGS sequence"/>
</dbReference>
<protein>
    <submittedName>
        <fullName evidence="3">Uncharacterized protein</fullName>
    </submittedName>
</protein>
<feature type="region of interest" description="Disordered" evidence="1">
    <location>
        <begin position="198"/>
        <end position="232"/>
    </location>
</feature>
<reference evidence="3" key="1">
    <citation type="submission" date="2022-11" db="EMBL/GenBank/DDBJ databases">
        <title>Chromosomal genome sequence assembly and mating type (MAT) locus characterization of the leprose asexual lichenized fungus Lepraria neglecta (Nyl.) Erichsen.</title>
        <authorList>
            <person name="Allen J.L."/>
            <person name="Pfeffer B."/>
        </authorList>
    </citation>
    <scope>NUCLEOTIDE SEQUENCE</scope>
    <source>
        <strain evidence="3">Allen 5258</strain>
    </source>
</reference>
<feature type="compositionally biased region" description="Low complexity" evidence="1">
    <location>
        <begin position="204"/>
        <end position="221"/>
    </location>
</feature>
<evidence type="ECO:0000256" key="1">
    <source>
        <dbReference type="SAM" id="MobiDB-lite"/>
    </source>
</evidence>
<name>A0AAD9ZI04_9LECA</name>